<dbReference type="InterPro" id="IPR011041">
    <property type="entry name" value="Quinoprot_gluc/sorb_DH_b-prop"/>
</dbReference>
<dbReference type="Pfam" id="PF17957">
    <property type="entry name" value="Big_7"/>
    <property type="match status" value="2"/>
</dbReference>
<dbReference type="SUPFAM" id="SSF49899">
    <property type="entry name" value="Concanavalin A-like lectins/glucanases"/>
    <property type="match status" value="2"/>
</dbReference>
<dbReference type="SUPFAM" id="SSF49299">
    <property type="entry name" value="PKD domain"/>
    <property type="match status" value="1"/>
</dbReference>
<dbReference type="PANTHER" id="PTHR19328">
    <property type="entry name" value="HEDGEHOG-INTERACTING PROTEIN"/>
    <property type="match status" value="1"/>
</dbReference>
<dbReference type="InterPro" id="IPR006558">
    <property type="entry name" value="LamG-like"/>
</dbReference>
<dbReference type="SMART" id="SM00560">
    <property type="entry name" value="LamGL"/>
    <property type="match status" value="2"/>
</dbReference>
<keyword evidence="1" id="KW-0732">Signal</keyword>
<dbReference type="InterPro" id="IPR000601">
    <property type="entry name" value="PKD_dom"/>
</dbReference>
<accession>A0A930VIB3</accession>
<dbReference type="RefSeq" id="WP_194708215.1">
    <property type="nucleotide sequence ID" value="NZ_JADKPN010000012.1"/>
</dbReference>
<reference evidence="4" key="1">
    <citation type="submission" date="2020-11" db="EMBL/GenBank/DDBJ databases">
        <title>Nocardioides sp. nov., isolated from Soil of Cynanchum wilfordii Hemsley rhizosphere.</title>
        <authorList>
            <person name="Lee J.-S."/>
            <person name="Suh M.K."/>
            <person name="Kim J.-S."/>
        </authorList>
    </citation>
    <scope>NUCLEOTIDE SEQUENCE</scope>
    <source>
        <strain evidence="4">KCTC 19275</strain>
    </source>
</reference>
<dbReference type="Proteomes" id="UP000640489">
    <property type="component" value="Unassembled WGS sequence"/>
</dbReference>
<dbReference type="InterPro" id="IPR013320">
    <property type="entry name" value="ConA-like_dom_sf"/>
</dbReference>
<dbReference type="InterPro" id="IPR012938">
    <property type="entry name" value="Glc/Sorbosone_DH"/>
</dbReference>
<dbReference type="PANTHER" id="PTHR19328:SF13">
    <property type="entry name" value="HIPL1 PROTEIN"/>
    <property type="match status" value="1"/>
</dbReference>
<dbReference type="PROSITE" id="PS50093">
    <property type="entry name" value="PKD"/>
    <property type="match status" value="1"/>
</dbReference>
<dbReference type="InterPro" id="IPR013783">
    <property type="entry name" value="Ig-like_fold"/>
</dbReference>
<evidence type="ECO:0000256" key="1">
    <source>
        <dbReference type="ARBA" id="ARBA00022729"/>
    </source>
</evidence>
<proteinExistence type="predicted"/>
<dbReference type="Pfam" id="PF18911">
    <property type="entry name" value="PKD_4"/>
    <property type="match status" value="1"/>
</dbReference>
<evidence type="ECO:0000256" key="2">
    <source>
        <dbReference type="ARBA" id="ARBA00023157"/>
    </source>
</evidence>
<protein>
    <submittedName>
        <fullName evidence="4">PQQ-dependent sugar dehydrogenase</fullName>
    </submittedName>
</protein>
<dbReference type="SMART" id="SM00089">
    <property type="entry name" value="PKD"/>
    <property type="match status" value="1"/>
</dbReference>
<dbReference type="Gene3D" id="2.120.10.30">
    <property type="entry name" value="TolB, C-terminal domain"/>
    <property type="match status" value="1"/>
</dbReference>
<dbReference type="CDD" id="cd00146">
    <property type="entry name" value="PKD"/>
    <property type="match status" value="1"/>
</dbReference>
<dbReference type="SUPFAM" id="SSF50952">
    <property type="entry name" value="Soluble quinoprotein glucose dehydrogenase"/>
    <property type="match status" value="1"/>
</dbReference>
<feature type="domain" description="PKD" evidence="3">
    <location>
        <begin position="1024"/>
        <end position="1105"/>
    </location>
</feature>
<dbReference type="InterPro" id="IPR035986">
    <property type="entry name" value="PKD_dom_sf"/>
</dbReference>
<dbReference type="InterPro" id="IPR022409">
    <property type="entry name" value="PKD/Chitinase_dom"/>
</dbReference>
<name>A0A930VIB3_9ACTN</name>
<organism evidence="4 5">
    <name type="scientific">Nocardioides islandensis</name>
    <dbReference type="NCBI Taxonomy" id="433663"/>
    <lineage>
        <taxon>Bacteria</taxon>
        <taxon>Bacillati</taxon>
        <taxon>Actinomycetota</taxon>
        <taxon>Actinomycetes</taxon>
        <taxon>Propionibacteriales</taxon>
        <taxon>Nocardioidaceae</taxon>
        <taxon>Nocardioides</taxon>
    </lineage>
</organism>
<dbReference type="EMBL" id="JADKPN010000012">
    <property type="protein sequence ID" value="MBF4765037.1"/>
    <property type="molecule type" value="Genomic_DNA"/>
</dbReference>
<dbReference type="Pfam" id="PF13385">
    <property type="entry name" value="Laminin_G_3"/>
    <property type="match status" value="2"/>
</dbReference>
<evidence type="ECO:0000313" key="5">
    <source>
        <dbReference type="Proteomes" id="UP000640489"/>
    </source>
</evidence>
<gene>
    <name evidence="4" type="ORF">ISU07_18040</name>
</gene>
<evidence type="ECO:0000313" key="4">
    <source>
        <dbReference type="EMBL" id="MBF4765037.1"/>
    </source>
</evidence>
<dbReference type="InterPro" id="IPR011042">
    <property type="entry name" value="6-blade_b-propeller_TolB-like"/>
</dbReference>
<sequence length="1509" mass="155743">MSASARGRVAVLLVGVLSLCGLGAAESLTGSAYGLPVAAAPAAAATPVFQQANAREITSGTVNSVAFTNANTAGNLIVVYAVWGNTGSVTLSDTAGNTYVSVQAATTWGRTSSWRAQVFYAKNVAGGANTVTGTFSSSVSGSFGGIYVHEYAGMDKVSPLDVVKSAKGTGTALSSGAAVTTNANDLIFGAGATAGAITSAGAAYSVRSTVSGNWTMDRNVTTTGSYAATATATSARWVMQLVAFKAQAGTDSTPPSTVLTAPTSGSTVSGTIAVSATATDDVAVADVDFLLDGVSMGVDTTAPYSVQWNTTTTSNGLHSLSARARDSSGNFGVTSGVVSVMVSNSAPPPPPSGMVAAWNFDENGGTTAADVTSNGNTATLVNGASWVTGKNGSGIKLNGSNQYLSVPSSPSINISGNALAFSAWINPVSSSGDRVVFAKFYNATMSSPYYQYGLEVRGTSNTPVFLIGTSGGIREAPMGAGLTAGVWAHLAVVFNGSLVQFYKNGTLTSSVGLATSITARTSALYLGADVSPGQFLNGSLDDVRLYATTLTAAQVQSDMNTPVVGSVDPGAPTVSITSPANDAQVSGMTTVQADADDDVGVAGVQFFVDGSALGVEDTTTPYAATWDTRAFPNGAHTVTARARDASGHTTVSRPVNVNVVNGDYFQNEILATGLDLPTAMKFLPDGRMLVAELQGRIKVFPPPYTTADPGLFLQISTGASGVQQGIFDFALDPGFATNHYYYVFFTAPDGHDQLSRFTANAAVTGTVAGSELVLYRDPDVAHAEHHGGAINFANDGKLLLTTGEHFDSALSQDLSSPRGKILRFNPDGTVPTDNPFYDGTGPHYDAIWALGLRNPYRAYYDAPTGRLFIGDVGGNDPPTSQEEVDLGVRGANYGWPNYEGACTGSCTSPLYSYAHNGRDASVTGGFVYHGTQFPVGMRGNYFFADYAQNWIRRMTFDANGAMTGVFNFEPADGTLDGPTGDIVYLTEGPDGALYYIDLGYSDVTGTFGVSKVRRIRYQQSNQAPIAVAGATPTSGPVPLAVSFSSAGSNDPEGQPITYVWDFGDGTTSPAANPTHTYAAAGVYTVRLTVSDGANSTFAPPITVTVGSPPQATIVGPADGSTFRAGQVISFTGEGTDPDDGTLPASAFGWSIDFLHDGHVHPVQTLVGVNDGSFTIPTSGHDFSGNTRYRISLTVTDSNGLTDTESVVVWPEKVNLTFSTTPAAGLTLYLDGIAKTAPFTYDTLIGFAHTIEARDQTVGGNNYTFSAWSDGGARTHTVTVPATAQSYTATYTATPAAPPGLAAAWGFNEVSGATATDASGNSNTATLLNGLGRVAGKYGNGLSFDGTNDYLTAANSTSLNVSGTALTLSMWLKPAGGSGDQVLVGKHWNTGMTSPYYQYGLELQSGGTRPVFMVGTTGGVLAATMGSTLPTTQWSHLAVTFDGTTVRFYVNGTLVGSQGLGASITARANPLRIGADANTSQFYKGLLDDVRIYTRTQSVADIQADMNTGL</sequence>
<dbReference type="Pfam" id="PF07995">
    <property type="entry name" value="GSDH"/>
    <property type="match status" value="1"/>
</dbReference>
<keyword evidence="5" id="KW-1185">Reference proteome</keyword>
<keyword evidence="2" id="KW-1015">Disulfide bond</keyword>
<dbReference type="GO" id="GO:0005975">
    <property type="term" value="P:carbohydrate metabolic process"/>
    <property type="evidence" value="ECO:0007669"/>
    <property type="project" value="UniProtKB-ARBA"/>
</dbReference>
<comment type="caution">
    <text evidence="4">The sequence shown here is derived from an EMBL/GenBank/DDBJ whole genome shotgun (WGS) entry which is preliminary data.</text>
</comment>
<dbReference type="Gene3D" id="2.60.40.10">
    <property type="entry name" value="Immunoglobulins"/>
    <property type="match status" value="4"/>
</dbReference>
<dbReference type="Gene3D" id="2.60.120.200">
    <property type="match status" value="2"/>
</dbReference>
<evidence type="ECO:0000259" key="3">
    <source>
        <dbReference type="PROSITE" id="PS50093"/>
    </source>
</evidence>